<dbReference type="PANTHER" id="PTHR43199:SF1">
    <property type="entry name" value="GLUTATHIONE HYDROLASE PROENZYME"/>
    <property type="match status" value="1"/>
</dbReference>
<evidence type="ECO:0000256" key="6">
    <source>
        <dbReference type="ARBA" id="ARBA00023145"/>
    </source>
</evidence>
<dbReference type="GO" id="GO:0036374">
    <property type="term" value="F:glutathione hydrolase activity"/>
    <property type="evidence" value="ECO:0007669"/>
    <property type="project" value="UniProtKB-UniRule"/>
</dbReference>
<comment type="PTM">
    <text evidence="11">Cleaved by autocatalysis into a large and a small subunit.</text>
</comment>
<dbReference type="GO" id="GO:0006750">
    <property type="term" value="P:glutathione biosynthetic process"/>
    <property type="evidence" value="ECO:0007669"/>
    <property type="project" value="UniProtKB-KW"/>
</dbReference>
<keyword evidence="5 11" id="KW-0378">Hydrolase</keyword>
<feature type="chain" id="PRO_5037869666" description="Glutathione hydrolase proenzyme" evidence="13">
    <location>
        <begin position="24"/>
        <end position="589"/>
    </location>
</feature>
<dbReference type="EMBL" id="BMIY01000003">
    <property type="protein sequence ID" value="GGG53483.1"/>
    <property type="molecule type" value="Genomic_DNA"/>
</dbReference>
<comment type="catalytic activity">
    <reaction evidence="1 11">
        <text>an S-substituted glutathione + H2O = an S-substituted L-cysteinylglycine + L-glutamate</text>
        <dbReference type="Rhea" id="RHEA:59468"/>
        <dbReference type="ChEBI" id="CHEBI:15377"/>
        <dbReference type="ChEBI" id="CHEBI:29985"/>
        <dbReference type="ChEBI" id="CHEBI:90779"/>
        <dbReference type="ChEBI" id="CHEBI:143103"/>
        <dbReference type="EC" id="3.4.19.13"/>
    </reaction>
</comment>
<dbReference type="EC" id="2.3.2.2" evidence="11"/>
<dbReference type="InterPro" id="IPR000101">
    <property type="entry name" value="GGT_peptidase"/>
</dbReference>
<comment type="subunit">
    <text evidence="11">This enzyme consists of two polypeptide chains, which are synthesized in precursor form from a single polypeptide.</text>
</comment>
<dbReference type="GO" id="GO:0006751">
    <property type="term" value="P:glutathione catabolic process"/>
    <property type="evidence" value="ECO:0007669"/>
    <property type="project" value="UniProtKB-UniRule"/>
</dbReference>
<keyword evidence="13" id="KW-0732">Signal</keyword>
<dbReference type="PRINTS" id="PR01210">
    <property type="entry name" value="GGTRANSPTASE"/>
</dbReference>
<evidence type="ECO:0000256" key="5">
    <source>
        <dbReference type="ARBA" id="ARBA00022801"/>
    </source>
</evidence>
<dbReference type="RefSeq" id="WP_068809930.1">
    <property type="nucleotide sequence ID" value="NZ_BMIY01000003.1"/>
</dbReference>
<evidence type="ECO:0000256" key="4">
    <source>
        <dbReference type="ARBA" id="ARBA00022679"/>
    </source>
</evidence>
<comment type="pathway">
    <text evidence="11">Sulfur metabolism; glutathione metabolism.</text>
</comment>
<dbReference type="InterPro" id="IPR055262">
    <property type="entry name" value="GGT_CS"/>
</dbReference>
<dbReference type="AlphaFoldDB" id="A0A917GQ06"/>
<evidence type="ECO:0000256" key="11">
    <source>
        <dbReference type="RuleBase" id="RU368036"/>
    </source>
</evidence>
<dbReference type="PANTHER" id="PTHR43199">
    <property type="entry name" value="GLUTATHIONE HYDROLASE"/>
    <property type="match status" value="1"/>
</dbReference>
<accession>A0A917GQ06</accession>
<evidence type="ECO:0000256" key="7">
    <source>
        <dbReference type="ARBA" id="ARBA00023315"/>
    </source>
</evidence>
<sequence length="589" mass="62101">MRLTAAVLSFAMLAACSESNQQATAPEQTPSAAPAPPAQSTPQSQPDWDKGYMAAVANPDATDAAATMLERGGHAVDAAIAAHAVLGLVEPESSGIGGGGFMVVFDEDNGGVTFLDGRETAPSGATADMFMRDGELMGYLDAWQSGKAAGVPGTIALYKQAHDKYGKLPWADLFEPAIRLASEGFTVTAKMAGYLPQMAEITRLDDNPGAREYFYPNGQPLQAGTLKQNPEYAETLRRVAEEGPSAFYQGEIAEAMAAAVQAAPEAGSMTVADISAYEAVERPAVCGEWRSLNICSATPPSSGAMQIMVANLYDQLLPEGATQDDKVRAFVDAQRLAYADRDYYFGDPDQVEVPVSQLIDPRYIESRAASPTAPGDMPMHGDPGMVLGNSAAAVWGPDSTFEAAGTTHFSIVDSEGNAVSATMTVESPFGSARWAAGFLMNNEMTDFSREYTAGSPEPANMVRPGARPRSSMSPTIILDENQELYMVTGSPGGNSIPAYTAKTVVGIVDWGLSVQEAIDFPNIIARGESVRVEINREPGQNLADMLSEAGYNVSESDGENSGLHVILVTDEGMIGAADPRREGTVASGM</sequence>
<evidence type="ECO:0000313" key="14">
    <source>
        <dbReference type="EMBL" id="GGG53483.1"/>
    </source>
</evidence>
<evidence type="ECO:0000256" key="12">
    <source>
        <dbReference type="SAM" id="MobiDB-lite"/>
    </source>
</evidence>
<evidence type="ECO:0000256" key="10">
    <source>
        <dbReference type="PIRSR" id="PIRSR600101-2"/>
    </source>
</evidence>
<keyword evidence="11" id="KW-0317">Glutathione biosynthesis</keyword>
<dbReference type="NCBIfam" id="TIGR00066">
    <property type="entry name" value="g_glut_trans"/>
    <property type="match status" value="1"/>
</dbReference>
<name>A0A917GQ06_9GAMM</name>
<comment type="similarity">
    <text evidence="3 11">Belongs to the gamma-glutamyltransferase family.</text>
</comment>
<dbReference type="InterPro" id="IPR043137">
    <property type="entry name" value="GGT_ssub_C"/>
</dbReference>
<dbReference type="Pfam" id="PF01019">
    <property type="entry name" value="G_glu_transpept"/>
    <property type="match status" value="1"/>
</dbReference>
<reference evidence="14" key="2">
    <citation type="submission" date="2020-09" db="EMBL/GenBank/DDBJ databases">
        <authorList>
            <person name="Sun Q."/>
            <person name="Zhou Y."/>
        </authorList>
    </citation>
    <scope>NUCLEOTIDE SEQUENCE</scope>
    <source>
        <strain evidence="14">CGMCC 1.15425</strain>
    </source>
</reference>
<dbReference type="SUPFAM" id="SSF56235">
    <property type="entry name" value="N-terminal nucleophile aminohydrolases (Ntn hydrolases)"/>
    <property type="match status" value="1"/>
</dbReference>
<dbReference type="Gene3D" id="3.60.20.40">
    <property type="match status" value="1"/>
</dbReference>
<keyword evidence="4 11" id="KW-0808">Transferase</keyword>
<dbReference type="InterPro" id="IPR029055">
    <property type="entry name" value="Ntn_hydrolases_N"/>
</dbReference>
<evidence type="ECO:0000256" key="8">
    <source>
        <dbReference type="ARBA" id="ARBA00047417"/>
    </source>
</evidence>
<protein>
    <recommendedName>
        <fullName evidence="11">Glutathione hydrolase proenzyme</fullName>
        <ecNumber evidence="11">2.3.2.2</ecNumber>
        <ecNumber evidence="11">3.4.19.13</ecNumber>
    </recommendedName>
    <component>
        <recommendedName>
            <fullName evidence="11">Glutathione hydrolase large chain</fullName>
        </recommendedName>
    </component>
    <component>
        <recommendedName>
            <fullName evidence="11">Glutathione hydrolase small chain</fullName>
        </recommendedName>
    </component>
</protein>
<feature type="binding site" evidence="10">
    <location>
        <position position="446"/>
    </location>
    <ligand>
        <name>L-glutamate</name>
        <dbReference type="ChEBI" id="CHEBI:29985"/>
    </ligand>
</feature>
<organism evidence="14 15">
    <name type="scientific">Pseudohongiella nitratireducens</name>
    <dbReference type="NCBI Taxonomy" id="1768907"/>
    <lineage>
        <taxon>Bacteria</taxon>
        <taxon>Pseudomonadati</taxon>
        <taxon>Pseudomonadota</taxon>
        <taxon>Gammaproteobacteria</taxon>
        <taxon>Pseudomonadales</taxon>
        <taxon>Pseudohongiellaceae</taxon>
        <taxon>Pseudohongiella</taxon>
    </lineage>
</organism>
<proteinExistence type="inferred from homology"/>
<evidence type="ECO:0000256" key="3">
    <source>
        <dbReference type="ARBA" id="ARBA00009381"/>
    </source>
</evidence>
<dbReference type="EC" id="3.4.19.13" evidence="11"/>
<feature type="region of interest" description="Disordered" evidence="12">
    <location>
        <begin position="451"/>
        <end position="471"/>
    </location>
</feature>
<dbReference type="Proteomes" id="UP000627715">
    <property type="component" value="Unassembled WGS sequence"/>
</dbReference>
<evidence type="ECO:0000256" key="2">
    <source>
        <dbReference type="ARBA" id="ARBA00001089"/>
    </source>
</evidence>
<dbReference type="PROSITE" id="PS00462">
    <property type="entry name" value="G_GLU_TRANSPEPTIDASE"/>
    <property type="match status" value="1"/>
</dbReference>
<feature type="binding site" evidence="10">
    <location>
        <position position="493"/>
    </location>
    <ligand>
        <name>L-glutamate</name>
        <dbReference type="ChEBI" id="CHEBI:29985"/>
    </ligand>
</feature>
<feature type="active site" description="Nucleophile" evidence="9">
    <location>
        <position position="406"/>
    </location>
</feature>
<dbReference type="GO" id="GO:0103068">
    <property type="term" value="F:leukotriene C4 gamma-glutamyl transferase activity"/>
    <property type="evidence" value="ECO:0007669"/>
    <property type="project" value="UniProtKB-EC"/>
</dbReference>
<dbReference type="Gene3D" id="1.10.246.230">
    <property type="match status" value="1"/>
</dbReference>
<feature type="region of interest" description="Disordered" evidence="12">
    <location>
        <begin position="21"/>
        <end position="50"/>
    </location>
</feature>
<keyword evidence="7 11" id="KW-0012">Acyltransferase</keyword>
<gene>
    <name evidence="14" type="primary">ggt</name>
    <name evidence="14" type="ORF">GCM10011403_08310</name>
</gene>
<feature type="binding site" evidence="10">
    <location>
        <position position="118"/>
    </location>
    <ligand>
        <name>L-glutamate</name>
        <dbReference type="ChEBI" id="CHEBI:29985"/>
    </ligand>
</feature>
<keyword evidence="15" id="KW-1185">Reference proteome</keyword>
<dbReference type="OrthoDB" id="5297205at2"/>
<reference evidence="14" key="1">
    <citation type="journal article" date="2014" name="Int. J. Syst. Evol. Microbiol.">
        <title>Complete genome sequence of Corynebacterium casei LMG S-19264T (=DSM 44701T), isolated from a smear-ripened cheese.</title>
        <authorList>
            <consortium name="US DOE Joint Genome Institute (JGI-PGF)"/>
            <person name="Walter F."/>
            <person name="Albersmeier A."/>
            <person name="Kalinowski J."/>
            <person name="Ruckert C."/>
        </authorList>
    </citation>
    <scope>NUCLEOTIDE SEQUENCE</scope>
    <source>
        <strain evidence="14">CGMCC 1.15425</strain>
    </source>
</reference>
<comment type="catalytic activity">
    <reaction evidence="8 11">
        <text>an N-terminal (5-L-glutamyl)-[peptide] + an alpha-amino acid = 5-L-glutamyl amino acid + an N-terminal L-alpha-aminoacyl-[peptide]</text>
        <dbReference type="Rhea" id="RHEA:23904"/>
        <dbReference type="Rhea" id="RHEA-COMP:9780"/>
        <dbReference type="Rhea" id="RHEA-COMP:9795"/>
        <dbReference type="ChEBI" id="CHEBI:77644"/>
        <dbReference type="ChEBI" id="CHEBI:78597"/>
        <dbReference type="ChEBI" id="CHEBI:78599"/>
        <dbReference type="ChEBI" id="CHEBI:78608"/>
        <dbReference type="EC" id="2.3.2.2"/>
    </reaction>
</comment>
<keyword evidence="6 11" id="KW-0865">Zymogen</keyword>
<comment type="catalytic activity">
    <reaction evidence="2 11">
        <text>glutathione + H2O = L-cysteinylglycine + L-glutamate</text>
        <dbReference type="Rhea" id="RHEA:28807"/>
        <dbReference type="ChEBI" id="CHEBI:15377"/>
        <dbReference type="ChEBI" id="CHEBI:29985"/>
        <dbReference type="ChEBI" id="CHEBI:57925"/>
        <dbReference type="ChEBI" id="CHEBI:61694"/>
        <dbReference type="EC" id="3.4.19.13"/>
    </reaction>
</comment>
<evidence type="ECO:0000256" key="13">
    <source>
        <dbReference type="SAM" id="SignalP"/>
    </source>
</evidence>
<feature type="signal peptide" evidence="13">
    <location>
        <begin position="1"/>
        <end position="23"/>
    </location>
</feature>
<comment type="caution">
    <text evidence="14">The sequence shown here is derived from an EMBL/GenBank/DDBJ whole genome shotgun (WGS) entry which is preliminary data.</text>
</comment>
<dbReference type="PROSITE" id="PS51257">
    <property type="entry name" value="PROKAR_LIPOPROTEIN"/>
    <property type="match status" value="1"/>
</dbReference>
<feature type="binding site" evidence="10">
    <location>
        <begin position="470"/>
        <end position="471"/>
    </location>
    <ligand>
        <name>L-glutamate</name>
        <dbReference type="ChEBI" id="CHEBI:29985"/>
    </ligand>
</feature>
<dbReference type="InterPro" id="IPR051792">
    <property type="entry name" value="GGT_bact"/>
</dbReference>
<evidence type="ECO:0000313" key="15">
    <source>
        <dbReference type="Proteomes" id="UP000627715"/>
    </source>
</evidence>
<evidence type="ECO:0000256" key="1">
    <source>
        <dbReference type="ARBA" id="ARBA00001049"/>
    </source>
</evidence>
<evidence type="ECO:0000256" key="9">
    <source>
        <dbReference type="PIRSR" id="PIRSR600101-1"/>
    </source>
</evidence>
<feature type="compositionally biased region" description="Low complexity" evidence="12">
    <location>
        <begin position="21"/>
        <end position="32"/>
    </location>
</feature>